<accession>A0AAW1KRI0</accession>
<protein>
    <recommendedName>
        <fullName evidence="2">C2H2-type domain-containing protein</fullName>
    </recommendedName>
</protein>
<dbReference type="AlphaFoldDB" id="A0AAW1KRI0"/>
<dbReference type="EMBL" id="JASPKY010000185">
    <property type="protein sequence ID" value="KAK9722761.1"/>
    <property type="molecule type" value="Genomic_DNA"/>
</dbReference>
<evidence type="ECO:0000313" key="3">
    <source>
        <dbReference type="EMBL" id="KAK9722761.1"/>
    </source>
</evidence>
<organism evidence="3 4">
    <name type="scientific">Popillia japonica</name>
    <name type="common">Japanese beetle</name>
    <dbReference type="NCBI Taxonomy" id="7064"/>
    <lineage>
        <taxon>Eukaryota</taxon>
        <taxon>Metazoa</taxon>
        <taxon>Ecdysozoa</taxon>
        <taxon>Arthropoda</taxon>
        <taxon>Hexapoda</taxon>
        <taxon>Insecta</taxon>
        <taxon>Pterygota</taxon>
        <taxon>Neoptera</taxon>
        <taxon>Endopterygota</taxon>
        <taxon>Coleoptera</taxon>
        <taxon>Polyphaga</taxon>
        <taxon>Scarabaeiformia</taxon>
        <taxon>Scarabaeidae</taxon>
        <taxon>Rutelinae</taxon>
        <taxon>Popillia</taxon>
    </lineage>
</organism>
<evidence type="ECO:0000313" key="4">
    <source>
        <dbReference type="Proteomes" id="UP001458880"/>
    </source>
</evidence>
<evidence type="ECO:0000259" key="2">
    <source>
        <dbReference type="PROSITE" id="PS00028"/>
    </source>
</evidence>
<evidence type="ECO:0000256" key="1">
    <source>
        <dbReference type="SAM" id="MobiDB-lite"/>
    </source>
</evidence>
<sequence length="198" mass="21579">MGVSLPHYDFMELLVKSKLVIVVCVTVKVWVLDDGQARKGSIAQTIRATKLGAVPRPRIKSAPAPGKAGVQTPTENIGIHGTKKHSGPPQEGTTTSTPVRFCCETCEVSYSFKANMARHAKKCGTRDRSKCQHCSSTFESFASVRQHECRAHPKLYRTELESKIGAPEPVLMAKIANVEARSKKGVISIRELAPPNPC</sequence>
<dbReference type="InterPro" id="IPR013087">
    <property type="entry name" value="Znf_C2H2_type"/>
</dbReference>
<proteinExistence type="predicted"/>
<gene>
    <name evidence="3" type="ORF">QE152_g19534</name>
</gene>
<reference evidence="3 4" key="1">
    <citation type="journal article" date="2024" name="BMC Genomics">
        <title>De novo assembly and annotation of Popillia japonica's genome with initial clues to its potential as an invasive pest.</title>
        <authorList>
            <person name="Cucini C."/>
            <person name="Boschi S."/>
            <person name="Funari R."/>
            <person name="Cardaioli E."/>
            <person name="Iannotti N."/>
            <person name="Marturano G."/>
            <person name="Paoli F."/>
            <person name="Bruttini M."/>
            <person name="Carapelli A."/>
            <person name="Frati F."/>
            <person name="Nardi F."/>
        </authorList>
    </citation>
    <scope>NUCLEOTIDE SEQUENCE [LARGE SCALE GENOMIC DNA]</scope>
    <source>
        <strain evidence="3">DMR45628</strain>
    </source>
</reference>
<name>A0AAW1KRI0_POPJA</name>
<feature type="region of interest" description="Disordered" evidence="1">
    <location>
        <begin position="57"/>
        <end position="95"/>
    </location>
</feature>
<dbReference type="Gene3D" id="3.30.160.60">
    <property type="entry name" value="Classic Zinc Finger"/>
    <property type="match status" value="1"/>
</dbReference>
<feature type="domain" description="C2H2-type" evidence="2">
    <location>
        <begin position="131"/>
        <end position="152"/>
    </location>
</feature>
<dbReference type="Proteomes" id="UP001458880">
    <property type="component" value="Unassembled WGS sequence"/>
</dbReference>
<comment type="caution">
    <text evidence="3">The sequence shown here is derived from an EMBL/GenBank/DDBJ whole genome shotgun (WGS) entry which is preliminary data.</text>
</comment>
<dbReference type="PROSITE" id="PS00028">
    <property type="entry name" value="ZINC_FINGER_C2H2_1"/>
    <property type="match status" value="1"/>
</dbReference>
<keyword evidence="4" id="KW-1185">Reference proteome</keyword>